<keyword evidence="1" id="KW-0732">Signal</keyword>
<accession>A0A401XKN1</accession>
<dbReference type="Proteomes" id="UP000286715">
    <property type="component" value="Unassembled WGS sequence"/>
</dbReference>
<evidence type="ECO:0000313" key="4">
    <source>
        <dbReference type="EMBL" id="GCD77597.1"/>
    </source>
</evidence>
<dbReference type="CDD" id="cd12797">
    <property type="entry name" value="M23_peptidase"/>
    <property type="match status" value="1"/>
</dbReference>
<dbReference type="EMBL" id="BHZE01000008">
    <property type="protein sequence ID" value="GCD77597.1"/>
    <property type="molecule type" value="Genomic_DNA"/>
</dbReference>
<reference evidence="4 5" key="1">
    <citation type="submission" date="2018-11" db="EMBL/GenBank/DDBJ databases">
        <title>Schleiferia aggregans sp. nov., a moderately thermophilic heterotrophic bacterium isolated from microbial mats at a terrestrial hot spring.</title>
        <authorList>
            <person name="Iino T."/>
            <person name="Ohkuma M."/>
            <person name="Haruta S."/>
        </authorList>
    </citation>
    <scope>NUCLEOTIDE SEQUENCE [LARGE SCALE GENOMIC DNA]</scope>
    <source>
        <strain evidence="4 5">LA</strain>
    </source>
</reference>
<name>A0A401XKN1_9FLAO</name>
<keyword evidence="2" id="KW-1133">Transmembrane helix</keyword>
<dbReference type="Gene3D" id="2.70.70.10">
    <property type="entry name" value="Glucose Permease (Domain IIA)"/>
    <property type="match status" value="1"/>
</dbReference>
<dbReference type="PANTHER" id="PTHR21666">
    <property type="entry name" value="PEPTIDASE-RELATED"/>
    <property type="match status" value="1"/>
</dbReference>
<dbReference type="AlphaFoldDB" id="A0A401XKN1"/>
<dbReference type="Pfam" id="PF01551">
    <property type="entry name" value="Peptidase_M23"/>
    <property type="match status" value="1"/>
</dbReference>
<gene>
    <name evidence="4" type="ORF">JCM31826_10790</name>
</gene>
<keyword evidence="2" id="KW-0472">Membrane</keyword>
<keyword evidence="2" id="KW-0812">Transmembrane</keyword>
<feature type="transmembrane region" description="Helical" evidence="2">
    <location>
        <begin position="37"/>
        <end position="59"/>
    </location>
</feature>
<protein>
    <submittedName>
        <fullName evidence="4">Peptidase M23</fullName>
    </submittedName>
</protein>
<comment type="caution">
    <text evidence="4">The sequence shown here is derived from an EMBL/GenBank/DDBJ whole genome shotgun (WGS) entry which is preliminary data.</text>
</comment>
<evidence type="ECO:0000256" key="1">
    <source>
        <dbReference type="ARBA" id="ARBA00022729"/>
    </source>
</evidence>
<dbReference type="GO" id="GO:0004222">
    <property type="term" value="F:metalloendopeptidase activity"/>
    <property type="evidence" value="ECO:0007669"/>
    <property type="project" value="TreeGrafter"/>
</dbReference>
<dbReference type="RefSeq" id="WP_124397660.1">
    <property type="nucleotide sequence ID" value="NZ_BHZE01000008.1"/>
</dbReference>
<organism evidence="4 5">
    <name type="scientific">Thermaurantimonas aggregans</name>
    <dbReference type="NCBI Taxonomy" id="2173829"/>
    <lineage>
        <taxon>Bacteria</taxon>
        <taxon>Pseudomonadati</taxon>
        <taxon>Bacteroidota</taxon>
        <taxon>Flavobacteriia</taxon>
        <taxon>Flavobacteriales</taxon>
        <taxon>Schleiferiaceae</taxon>
        <taxon>Thermaurantimonas</taxon>
    </lineage>
</organism>
<dbReference type="InterPro" id="IPR050570">
    <property type="entry name" value="Cell_wall_metabolism_enzyme"/>
</dbReference>
<dbReference type="SUPFAM" id="SSF51261">
    <property type="entry name" value="Duplicated hybrid motif"/>
    <property type="match status" value="1"/>
</dbReference>
<dbReference type="InterPro" id="IPR016047">
    <property type="entry name" value="M23ase_b-sheet_dom"/>
</dbReference>
<sequence>MSLRARISKSLRNRYRLVILNDENFEERFSIKLTKPFVFTVVAGGSLLLVIATTFIIAFTPLREYIPGYSSTELKRLAIQNARLADSLQQQLAYTDQYLKTIRAVINGEIELNRDSVNIRQLTEENKKKIDLSIGKHDSLLRYEIEQEEMYNLQPISREQFIAALLLFRPVKGSVIQAFDSENKRYHIEIATGNGEAVKSVLDGTVIFSEFNPTWNHIVIIQHANDLISVYRNLAFPLKRKGQTVQTGEVISFVESSKDADSRPIFAFELWQKGQPINPQLFINF</sequence>
<dbReference type="OrthoDB" id="9814377at2"/>
<dbReference type="PANTHER" id="PTHR21666:SF289">
    <property type="entry name" value="L-ALA--D-GLU ENDOPEPTIDASE"/>
    <property type="match status" value="1"/>
</dbReference>
<keyword evidence="5" id="KW-1185">Reference proteome</keyword>
<evidence type="ECO:0000259" key="3">
    <source>
        <dbReference type="Pfam" id="PF01551"/>
    </source>
</evidence>
<evidence type="ECO:0000313" key="5">
    <source>
        <dbReference type="Proteomes" id="UP000286715"/>
    </source>
</evidence>
<dbReference type="InterPro" id="IPR011055">
    <property type="entry name" value="Dup_hybrid_motif"/>
</dbReference>
<feature type="domain" description="M23ase beta-sheet core" evidence="3">
    <location>
        <begin position="188"/>
        <end position="279"/>
    </location>
</feature>
<evidence type="ECO:0000256" key="2">
    <source>
        <dbReference type="SAM" id="Phobius"/>
    </source>
</evidence>
<proteinExistence type="predicted"/>